<dbReference type="AlphaFoldDB" id="A0A5C3QGH9"/>
<reference evidence="4 5" key="1">
    <citation type="journal article" date="2019" name="Nat. Ecol. Evol.">
        <title>Megaphylogeny resolves global patterns of mushroom evolution.</title>
        <authorList>
            <person name="Varga T."/>
            <person name="Krizsan K."/>
            <person name="Foldi C."/>
            <person name="Dima B."/>
            <person name="Sanchez-Garcia M."/>
            <person name="Sanchez-Ramirez S."/>
            <person name="Szollosi G.J."/>
            <person name="Szarkandi J.G."/>
            <person name="Papp V."/>
            <person name="Albert L."/>
            <person name="Andreopoulos W."/>
            <person name="Angelini C."/>
            <person name="Antonin V."/>
            <person name="Barry K.W."/>
            <person name="Bougher N.L."/>
            <person name="Buchanan P."/>
            <person name="Buyck B."/>
            <person name="Bense V."/>
            <person name="Catcheside P."/>
            <person name="Chovatia M."/>
            <person name="Cooper J."/>
            <person name="Damon W."/>
            <person name="Desjardin D."/>
            <person name="Finy P."/>
            <person name="Geml J."/>
            <person name="Haridas S."/>
            <person name="Hughes K."/>
            <person name="Justo A."/>
            <person name="Karasinski D."/>
            <person name="Kautmanova I."/>
            <person name="Kiss B."/>
            <person name="Kocsube S."/>
            <person name="Kotiranta H."/>
            <person name="LaButti K.M."/>
            <person name="Lechner B.E."/>
            <person name="Liimatainen K."/>
            <person name="Lipzen A."/>
            <person name="Lukacs Z."/>
            <person name="Mihaltcheva S."/>
            <person name="Morgado L.N."/>
            <person name="Niskanen T."/>
            <person name="Noordeloos M.E."/>
            <person name="Ohm R.A."/>
            <person name="Ortiz-Santana B."/>
            <person name="Ovrebo C."/>
            <person name="Racz N."/>
            <person name="Riley R."/>
            <person name="Savchenko A."/>
            <person name="Shiryaev A."/>
            <person name="Soop K."/>
            <person name="Spirin V."/>
            <person name="Szebenyi C."/>
            <person name="Tomsovsky M."/>
            <person name="Tulloss R.E."/>
            <person name="Uehling J."/>
            <person name="Grigoriev I.V."/>
            <person name="Vagvolgyi C."/>
            <person name="Papp T."/>
            <person name="Martin F.M."/>
            <person name="Miettinen O."/>
            <person name="Hibbett D.S."/>
            <person name="Nagy L.G."/>
        </authorList>
    </citation>
    <scope>NUCLEOTIDE SEQUENCE [LARGE SCALE GENOMIC DNA]</scope>
    <source>
        <strain evidence="4 5">CBS 309.79</strain>
    </source>
</reference>
<dbReference type="PRINTS" id="PR00320">
    <property type="entry name" value="GPROTEINBRPT"/>
</dbReference>
<feature type="non-terminal residue" evidence="4">
    <location>
        <position position="1"/>
    </location>
</feature>
<name>A0A5C3QGH9_9AGAR</name>
<evidence type="ECO:0000313" key="5">
    <source>
        <dbReference type="Proteomes" id="UP000305067"/>
    </source>
</evidence>
<dbReference type="Pfam" id="PF00400">
    <property type="entry name" value="WD40"/>
    <property type="match status" value="3"/>
</dbReference>
<organism evidence="4 5">
    <name type="scientific">Pterulicium gracile</name>
    <dbReference type="NCBI Taxonomy" id="1884261"/>
    <lineage>
        <taxon>Eukaryota</taxon>
        <taxon>Fungi</taxon>
        <taxon>Dikarya</taxon>
        <taxon>Basidiomycota</taxon>
        <taxon>Agaricomycotina</taxon>
        <taxon>Agaricomycetes</taxon>
        <taxon>Agaricomycetidae</taxon>
        <taxon>Agaricales</taxon>
        <taxon>Pleurotineae</taxon>
        <taxon>Pterulaceae</taxon>
        <taxon>Pterulicium</taxon>
    </lineage>
</organism>
<dbReference type="InterPro" id="IPR020472">
    <property type="entry name" value="WD40_PAC1"/>
</dbReference>
<gene>
    <name evidence="4" type="ORF">BDV98DRAFT_508104</name>
</gene>
<dbReference type="OrthoDB" id="6262491at2759"/>
<dbReference type="Gene3D" id="2.130.10.10">
    <property type="entry name" value="YVTN repeat-like/Quinoprotein amine dehydrogenase"/>
    <property type="match status" value="2"/>
</dbReference>
<dbReference type="EMBL" id="ML178826">
    <property type="protein sequence ID" value="TFL01175.1"/>
    <property type="molecule type" value="Genomic_DNA"/>
</dbReference>
<dbReference type="STRING" id="1884261.A0A5C3QGH9"/>
<evidence type="ECO:0000256" key="3">
    <source>
        <dbReference type="PROSITE-ProRule" id="PRU00221"/>
    </source>
</evidence>
<evidence type="ECO:0000256" key="1">
    <source>
        <dbReference type="ARBA" id="ARBA00022574"/>
    </source>
</evidence>
<protein>
    <submittedName>
        <fullName evidence="4">WD40-repeat-containing domain protein</fullName>
    </submittedName>
</protein>
<proteinExistence type="predicted"/>
<evidence type="ECO:0000256" key="2">
    <source>
        <dbReference type="ARBA" id="ARBA00022737"/>
    </source>
</evidence>
<evidence type="ECO:0000313" key="4">
    <source>
        <dbReference type="EMBL" id="TFL01175.1"/>
    </source>
</evidence>
<dbReference type="PROSITE" id="PS50082">
    <property type="entry name" value="WD_REPEATS_2"/>
    <property type="match status" value="3"/>
</dbReference>
<dbReference type="SMART" id="SM00320">
    <property type="entry name" value="WD40"/>
    <property type="match status" value="3"/>
</dbReference>
<feature type="repeat" description="WD" evidence="3">
    <location>
        <begin position="31"/>
        <end position="72"/>
    </location>
</feature>
<feature type="repeat" description="WD" evidence="3">
    <location>
        <begin position="73"/>
        <end position="114"/>
    </location>
</feature>
<keyword evidence="1 3" id="KW-0853">WD repeat</keyword>
<dbReference type="Proteomes" id="UP000305067">
    <property type="component" value="Unassembled WGS sequence"/>
</dbReference>
<dbReference type="PANTHER" id="PTHR19848:SF8">
    <property type="entry name" value="F-BOX AND WD REPEAT DOMAIN CONTAINING 7"/>
    <property type="match status" value="1"/>
</dbReference>
<keyword evidence="2" id="KW-0677">Repeat</keyword>
<dbReference type="PROSITE" id="PS00678">
    <property type="entry name" value="WD_REPEATS_1"/>
    <property type="match status" value="2"/>
</dbReference>
<dbReference type="InterPro" id="IPR036322">
    <property type="entry name" value="WD40_repeat_dom_sf"/>
</dbReference>
<sequence>FSPDGTRVVSGSGDKSVRIWDVSTGEEKHKLDGHASTVTSVAFSPDGTRVVSCSYDKSVRIWDASTGEEKHKLDGHRDPVNSVAFSPDGKRVVSASQAKDVHLWNTITGKHELPLPETTSQDNVKQGPVVSMLTRYIVYSFNAFLR</sequence>
<keyword evidence="5" id="KW-1185">Reference proteome</keyword>
<dbReference type="InterPro" id="IPR015943">
    <property type="entry name" value="WD40/YVTN_repeat-like_dom_sf"/>
</dbReference>
<dbReference type="PROSITE" id="PS50294">
    <property type="entry name" value="WD_REPEATS_REGION"/>
    <property type="match status" value="3"/>
</dbReference>
<feature type="repeat" description="WD" evidence="3">
    <location>
        <begin position="1"/>
        <end position="30"/>
    </location>
</feature>
<dbReference type="PANTHER" id="PTHR19848">
    <property type="entry name" value="WD40 REPEAT PROTEIN"/>
    <property type="match status" value="1"/>
</dbReference>
<dbReference type="InterPro" id="IPR019775">
    <property type="entry name" value="WD40_repeat_CS"/>
</dbReference>
<dbReference type="SUPFAM" id="SSF50978">
    <property type="entry name" value="WD40 repeat-like"/>
    <property type="match status" value="1"/>
</dbReference>
<dbReference type="InterPro" id="IPR001680">
    <property type="entry name" value="WD40_rpt"/>
</dbReference>
<accession>A0A5C3QGH9</accession>